<keyword evidence="2" id="KW-0963">Cytoplasm</keyword>
<proteinExistence type="predicted"/>
<feature type="compositionally biased region" description="Basic and acidic residues" evidence="4">
    <location>
        <begin position="474"/>
        <end position="494"/>
    </location>
</feature>
<sequence>MKQDGCLLQLHIKDLKSEDSGSYSCEAGSAETSATVTVTELPPFFQEELQSTEAEEEGTAILCCELSKPGVSVQWKKNRLPLRANRKYEMKQDGCLLQLHIKDLKPEDSGSYSCQAASAETTATVTVKEPSPPIVEPPTVLPRAKGTVAKPTSPPDNQKLDSQKPNLFLQNPKRELLGKHLSQIGGKSVGATQNVTQLEKDNEVYKKVNEAMRQLEKDDGVDREVEEPAMPLETEKSVFVKRQPGTSSEKLVKVEHNVAQSDTVLGDTVFDQKEKENEVEQSLKQAGKPLEKTSEVERKVSHPEKVLWKNIEDKKQPVKPMEKSIGDETLNVLEEKSTGQKVKVEEDELFKPPVRSKAKVAVGKEPLGYDTKESIVQSVKPTVNDSEDDQKQRDLKQVSTEAEQEKNTLKLVPSVDQLEKQSLAQPVKTLEKEAPPKPPARIKSKSKGGMEKQSSRDTETDQDERTMPRAVVKTTDDDRPMKQSWKKEVEEKPRLGRKLSSATDTEIVEKLKQPVKDAEKDANAKQPIKQPVKPMRKEPELDQEIKLAVEPIRRQEDQQSTNVSEGIPLLYISEDETFSEALTEIPSNHSIVQPPVSFVDGSTQPATLPPITVPQKEQPPNEDSQEMDISVEDQPQMQEAAVKIQAAFKGFKTRRDMRPVFKEVFKNQSADLHDTVTLVCVAEGKTSMARWLRNGQHIINDQRCRVETTDDGVCTLVIKNLTLIDSGIYTCEVVNKFGMTSYNGNLTVVPPQKPAPIHQKPVHPPLAAITPLQVAPPKPEAETQTQDLPQTQTQDLPQTQHLPQTQTQVLPQTQTQVLPQTQTQDLPQTQTQDLPQTQTEVPSSGIDAENYVENESVSLWESYNLTEQDSQRRLQERRGSSLIAASSKVTKAVDQASPKDDKEPMAPTPLPRTRVKVKGGHESKMRAPSPKHHRTHTPLTSTVSGSESEGEEDRREESFVLKEGQFVEVLDSVHPDRWLVRTKPTKTTPARQGWVCPAYLEKKRKETFPQLRAPQEDLDGIGSTGEEYRRALSQLIQGLIDGEEEFVKEMKMFTSHQLQYLEESRHVPVNILNQKEIIFRNIRDIVSLHERSILPRLRDCSTDDDVAMLLLKNAADFEKYLHYLTGQTQAEACVSDKTVQQYFKRPVERLQTYQALLKEFIKNKARSGQSCCLLEDSFSLVSSLPWRSDNLQQVSLIQNYPAPLIALGEPVRQVKVASRGHQRQVFLFKECIVLCKLKRDSGVSSDSYTFKNKMKLNDVEVKEALGGDERCWGLWHEHRGSVRRLTLQGPPASLLSDCTSKIGETIKLTCRVSGLPKPEVSWLKALWRLHAGPGQPLLGGLGAVRLLRLQLHGQRGTLAKVVVRAPPRFVCRLESACLIEGEDVQFTCSTLTAALPRIRWMKDGRELSDQQKYLILNDARSGILSLTVTTATEEDIGQYECECKAGLCPVYVPPTDIEDDRPQDLPPKGRTERHAADADSEGWSAAFVKKWLQTDFSPTSIAKMLFPTEHPEQAECSEEAAPPSASVGQVVQQPPLYLEEEEEIFISEQMQEMTDAPPSIQVPAEDLSDGEELAADDNVQIVQHGARFSVTIVCPEGEDGGTYTCFAYNESGHASCQAELNVEEGEQNASYSSLCASL</sequence>
<dbReference type="PANTHER" id="PTHR47633">
    <property type="entry name" value="IMMUNOGLOBULIN"/>
    <property type="match status" value="1"/>
</dbReference>
<dbReference type="PROSITE" id="PS50096">
    <property type="entry name" value="IQ"/>
    <property type="match status" value="1"/>
</dbReference>
<reference evidence="7 8" key="1">
    <citation type="submission" date="2020-03" db="EMBL/GenBank/DDBJ databases">
        <title>Dissostichus mawsoni Genome sequencing and assembly.</title>
        <authorList>
            <person name="Park H."/>
        </authorList>
    </citation>
    <scope>NUCLEOTIDE SEQUENCE [LARGE SCALE GENOMIC DNA]</scope>
    <source>
        <strain evidence="7">DM0001</strain>
        <tissue evidence="7">Muscle</tissue>
    </source>
</reference>
<dbReference type="Gene3D" id="2.30.30.40">
    <property type="entry name" value="SH3 Domains"/>
    <property type="match status" value="1"/>
</dbReference>
<feature type="compositionally biased region" description="Basic and acidic residues" evidence="4">
    <location>
        <begin position="289"/>
        <end position="301"/>
    </location>
</feature>
<dbReference type="GO" id="GO:0055013">
    <property type="term" value="P:cardiac muscle cell development"/>
    <property type="evidence" value="ECO:0007669"/>
    <property type="project" value="UniProtKB-ARBA"/>
</dbReference>
<dbReference type="Pfam" id="PF00621">
    <property type="entry name" value="RhoGEF"/>
    <property type="match status" value="1"/>
</dbReference>
<organism evidence="7 8">
    <name type="scientific">Dissostichus mawsoni</name>
    <name type="common">Antarctic cod</name>
    <dbReference type="NCBI Taxonomy" id="36200"/>
    <lineage>
        <taxon>Eukaryota</taxon>
        <taxon>Metazoa</taxon>
        <taxon>Chordata</taxon>
        <taxon>Craniata</taxon>
        <taxon>Vertebrata</taxon>
        <taxon>Euteleostomi</taxon>
        <taxon>Actinopterygii</taxon>
        <taxon>Neopterygii</taxon>
        <taxon>Teleostei</taxon>
        <taxon>Neoteleostei</taxon>
        <taxon>Acanthomorphata</taxon>
        <taxon>Eupercaria</taxon>
        <taxon>Perciformes</taxon>
        <taxon>Notothenioidei</taxon>
        <taxon>Nototheniidae</taxon>
        <taxon>Dissostichus</taxon>
    </lineage>
</organism>
<dbReference type="PROSITE" id="PS50835">
    <property type="entry name" value="IG_LIKE"/>
    <property type="match status" value="4"/>
</dbReference>
<dbReference type="SUPFAM" id="SSF50729">
    <property type="entry name" value="PH domain-like"/>
    <property type="match status" value="1"/>
</dbReference>
<dbReference type="Gene3D" id="2.30.29.30">
    <property type="entry name" value="Pleckstrin-homology domain (PH domain)/Phosphotyrosine-binding domain (PTB)"/>
    <property type="match status" value="1"/>
</dbReference>
<evidence type="ECO:0000256" key="3">
    <source>
        <dbReference type="ARBA" id="ARBA00023319"/>
    </source>
</evidence>
<dbReference type="InterPro" id="IPR007110">
    <property type="entry name" value="Ig-like_dom"/>
</dbReference>
<evidence type="ECO:0000256" key="1">
    <source>
        <dbReference type="ARBA" id="ARBA00004496"/>
    </source>
</evidence>
<protein>
    <recommendedName>
        <fullName evidence="9">Obscurin</fullName>
    </recommendedName>
</protein>
<evidence type="ECO:0000313" key="7">
    <source>
        <dbReference type="EMBL" id="KAF3834765.1"/>
    </source>
</evidence>
<feature type="domain" description="Ig-like" evidence="6">
    <location>
        <begin position="1367"/>
        <end position="1441"/>
    </location>
</feature>
<feature type="region of interest" description="Disordered" evidence="4">
    <location>
        <begin position="602"/>
        <end position="625"/>
    </location>
</feature>
<feature type="compositionally biased region" description="Basic and acidic residues" evidence="4">
    <location>
        <begin position="507"/>
        <end position="523"/>
    </location>
</feature>
<dbReference type="InterPro" id="IPR000048">
    <property type="entry name" value="IQ_motif_EF-hand-BS"/>
</dbReference>
<dbReference type="EMBL" id="JAAKFY010000025">
    <property type="protein sequence ID" value="KAF3834765.1"/>
    <property type="molecule type" value="Genomic_DNA"/>
</dbReference>
<feature type="domain" description="Ig-like" evidence="6">
    <location>
        <begin position="1290"/>
        <end position="1324"/>
    </location>
</feature>
<comment type="subcellular location">
    <subcellularLocation>
        <location evidence="1">Cytoplasm</location>
    </subcellularLocation>
</comment>
<dbReference type="GO" id="GO:0005085">
    <property type="term" value="F:guanyl-nucleotide exchange factor activity"/>
    <property type="evidence" value="ECO:0007669"/>
    <property type="project" value="InterPro"/>
</dbReference>
<dbReference type="FunFam" id="2.60.40.10:FF:000707">
    <property type="entry name" value="Obscurin, cytoskeletal calmodulin and titin-interacting RhoGEF"/>
    <property type="match status" value="1"/>
</dbReference>
<dbReference type="Proteomes" id="UP000518266">
    <property type="component" value="Unassembled WGS sequence"/>
</dbReference>
<dbReference type="SMART" id="SM00015">
    <property type="entry name" value="IQ"/>
    <property type="match status" value="1"/>
</dbReference>
<keyword evidence="8" id="KW-1185">Reference proteome</keyword>
<dbReference type="CDD" id="cd00096">
    <property type="entry name" value="Ig"/>
    <property type="match status" value="2"/>
</dbReference>
<dbReference type="InterPro" id="IPR013098">
    <property type="entry name" value="Ig_I-set"/>
</dbReference>
<feature type="region of interest" description="Disordered" evidence="4">
    <location>
        <begin position="818"/>
        <end position="848"/>
    </location>
</feature>
<dbReference type="InterPro" id="IPR055251">
    <property type="entry name" value="SOS1_NGEF_PH"/>
</dbReference>
<name>A0A7J5XCL6_DISMA</name>
<feature type="domain" description="DH" evidence="5">
    <location>
        <begin position="1031"/>
        <end position="1197"/>
    </location>
</feature>
<feature type="region of interest" description="Disordered" evidence="4">
    <location>
        <begin position="215"/>
        <end position="235"/>
    </location>
</feature>
<feature type="compositionally biased region" description="Basic and acidic residues" evidence="4">
    <location>
        <begin position="1460"/>
        <end position="1477"/>
    </location>
</feature>
<feature type="compositionally biased region" description="Low complexity" evidence="4">
    <location>
        <begin position="818"/>
        <end position="839"/>
    </location>
</feature>
<dbReference type="OrthoDB" id="10072266at2759"/>
<dbReference type="PROSITE" id="PS50010">
    <property type="entry name" value="DH_2"/>
    <property type="match status" value="1"/>
</dbReference>
<feature type="region of interest" description="Disordered" evidence="4">
    <location>
        <begin position="273"/>
        <end position="301"/>
    </location>
</feature>
<feature type="region of interest" description="Disordered" evidence="4">
    <location>
        <begin position="867"/>
        <end position="957"/>
    </location>
</feature>
<evidence type="ECO:0008006" key="9">
    <source>
        <dbReference type="Google" id="ProtNLM"/>
    </source>
</evidence>
<dbReference type="InterPro" id="IPR003599">
    <property type="entry name" value="Ig_sub"/>
</dbReference>
<dbReference type="FunFam" id="2.60.40.10:FF:000107">
    <property type="entry name" value="Myosin, light chain kinase a"/>
    <property type="match status" value="1"/>
</dbReference>
<dbReference type="Gene3D" id="1.20.900.10">
    <property type="entry name" value="Dbl homology (DH) domain"/>
    <property type="match status" value="1"/>
</dbReference>
<keyword evidence="3" id="KW-0393">Immunoglobulin domain</keyword>
<evidence type="ECO:0000259" key="6">
    <source>
        <dbReference type="PROSITE" id="PS50835"/>
    </source>
</evidence>
<feature type="region of interest" description="Disordered" evidence="4">
    <location>
        <begin position="1454"/>
        <end position="1478"/>
    </location>
</feature>
<dbReference type="PANTHER" id="PTHR47633:SF15">
    <property type="entry name" value="IG-LIKE DOMAIN-CONTAINING PROTEIN"/>
    <property type="match status" value="1"/>
</dbReference>
<feature type="compositionally biased region" description="Pro residues" evidence="4">
    <location>
        <begin position="130"/>
        <end position="140"/>
    </location>
</feature>
<dbReference type="InterPro" id="IPR036028">
    <property type="entry name" value="SH3-like_dom_sf"/>
</dbReference>
<feature type="compositionally biased region" description="Basic and acidic residues" evidence="4">
    <location>
        <begin position="448"/>
        <end position="467"/>
    </location>
</feature>
<dbReference type="SUPFAM" id="SSF50044">
    <property type="entry name" value="SH3-domain"/>
    <property type="match status" value="1"/>
</dbReference>
<dbReference type="Pfam" id="PF22697">
    <property type="entry name" value="SOS1_NGEF_PH"/>
    <property type="match status" value="1"/>
</dbReference>
<dbReference type="SMART" id="SM00408">
    <property type="entry name" value="IGc2"/>
    <property type="match status" value="4"/>
</dbReference>
<dbReference type="SUPFAM" id="SSF48065">
    <property type="entry name" value="DBL homology domain (DH-domain)"/>
    <property type="match status" value="1"/>
</dbReference>
<dbReference type="SUPFAM" id="SSF48726">
    <property type="entry name" value="Immunoglobulin"/>
    <property type="match status" value="6"/>
</dbReference>
<dbReference type="InterPro" id="IPR011993">
    <property type="entry name" value="PH-like_dom_sf"/>
</dbReference>
<dbReference type="GO" id="GO:0003007">
    <property type="term" value="P:heart morphogenesis"/>
    <property type="evidence" value="ECO:0007669"/>
    <property type="project" value="UniProtKB-ARBA"/>
</dbReference>
<evidence type="ECO:0000256" key="2">
    <source>
        <dbReference type="ARBA" id="ARBA00022490"/>
    </source>
</evidence>
<dbReference type="InterPro" id="IPR013783">
    <property type="entry name" value="Ig-like_fold"/>
</dbReference>
<accession>A0A7J5XCL6</accession>
<feature type="region of interest" description="Disordered" evidence="4">
    <location>
        <begin position="129"/>
        <end position="165"/>
    </location>
</feature>
<feature type="domain" description="Ig-like" evidence="6">
    <location>
        <begin position="42"/>
        <end position="126"/>
    </location>
</feature>
<dbReference type="Pfam" id="PF07679">
    <property type="entry name" value="I-set"/>
    <property type="match status" value="4"/>
</dbReference>
<dbReference type="CDD" id="cd23767">
    <property type="entry name" value="IQCD"/>
    <property type="match status" value="1"/>
</dbReference>
<dbReference type="InterPro" id="IPR000219">
    <property type="entry name" value="DH_dom"/>
</dbReference>
<dbReference type="InterPro" id="IPR035899">
    <property type="entry name" value="DBL_dom_sf"/>
</dbReference>
<evidence type="ECO:0000259" key="5">
    <source>
        <dbReference type="PROSITE" id="PS50010"/>
    </source>
</evidence>
<dbReference type="SMART" id="SM00409">
    <property type="entry name" value="IG"/>
    <property type="match status" value="5"/>
</dbReference>
<dbReference type="GO" id="GO:0005737">
    <property type="term" value="C:cytoplasm"/>
    <property type="evidence" value="ECO:0007669"/>
    <property type="project" value="UniProtKB-SubCell"/>
</dbReference>
<dbReference type="Gene3D" id="2.60.40.10">
    <property type="entry name" value="Immunoglobulins"/>
    <property type="match status" value="5"/>
</dbReference>
<feature type="compositionally biased region" description="Basic and acidic residues" evidence="4">
    <location>
        <begin position="869"/>
        <end position="879"/>
    </location>
</feature>
<gene>
    <name evidence="7" type="ORF">F7725_027323</name>
</gene>
<evidence type="ECO:0000256" key="4">
    <source>
        <dbReference type="SAM" id="MobiDB-lite"/>
    </source>
</evidence>
<evidence type="ECO:0000313" key="8">
    <source>
        <dbReference type="Proteomes" id="UP000518266"/>
    </source>
</evidence>
<feature type="domain" description="Ig-like" evidence="6">
    <location>
        <begin position="659"/>
        <end position="747"/>
    </location>
</feature>
<dbReference type="InterPro" id="IPR003598">
    <property type="entry name" value="Ig_sub2"/>
</dbReference>
<dbReference type="InterPro" id="IPR036179">
    <property type="entry name" value="Ig-like_dom_sf"/>
</dbReference>
<feature type="region of interest" description="Disordered" evidence="4">
    <location>
        <begin position="357"/>
        <end position="541"/>
    </location>
</feature>
<feature type="compositionally biased region" description="Polar residues" evidence="4">
    <location>
        <begin position="374"/>
        <end position="384"/>
    </location>
</feature>
<comment type="caution">
    <text evidence="7">The sequence shown here is derived from an EMBL/GenBank/DDBJ whole genome shotgun (WGS) entry which is preliminary data.</text>
</comment>